<dbReference type="InterPro" id="IPR027799">
    <property type="entry name" value="Rtf2_RING-finger"/>
</dbReference>
<dbReference type="AlphaFoldDB" id="A0A098VVZ1"/>
<dbReference type="VEuPathDB" id="MicrosporidiaDB:DI09_110p50"/>
<organism evidence="2 3">
    <name type="scientific">Mitosporidium daphniae</name>
    <dbReference type="NCBI Taxonomy" id="1485682"/>
    <lineage>
        <taxon>Eukaryota</taxon>
        <taxon>Fungi</taxon>
        <taxon>Fungi incertae sedis</taxon>
        <taxon>Microsporidia</taxon>
        <taxon>Mitosporidium</taxon>
    </lineage>
</organism>
<reference evidence="2 3" key="1">
    <citation type="submission" date="2014-04" db="EMBL/GenBank/DDBJ databases">
        <title>A new species of microsporidia sheds light on the evolution of extreme parasitism.</title>
        <authorList>
            <person name="Haag K.L."/>
            <person name="James T.Y."/>
            <person name="Larsson R."/>
            <person name="Schaer T.M."/>
            <person name="Refardt D."/>
            <person name="Pombert J.-F."/>
            <person name="Ebert D."/>
        </authorList>
    </citation>
    <scope>NUCLEOTIDE SEQUENCE [LARGE SCALE GENOMIC DNA]</scope>
    <source>
        <strain evidence="2 3">UGP3</strain>
        <tissue evidence="2">Spores</tissue>
    </source>
</reference>
<sequence length="243" mass="26991">MGADGGSIPKRCEMVKTAKRNEPLSSSAQIVANWTTCELSKEPLVFPVVSCRLGHLYSKSSILELLICRKQKKDFPFPDGPEKFSYIKSLKDLQNLSIKTDFLSYVCPVSGRSLNGVNPFFFIWGCGCIFSECILKTASFSTSLCPVCSHQYLKSDIVPFNPITSSSRSNVSRKIVIGQDYVFATASDHLVNDPTVGQPGRNLDYHPPNRSVFNTMVQQKLTSAKEISSINSIYTKTNKQENL</sequence>
<dbReference type="EMBL" id="JMKJ01000012">
    <property type="protein sequence ID" value="KGG53095.1"/>
    <property type="molecule type" value="Genomic_DNA"/>
</dbReference>
<keyword evidence="3" id="KW-1185">Reference proteome</keyword>
<dbReference type="GO" id="GO:0005634">
    <property type="term" value="C:nucleus"/>
    <property type="evidence" value="ECO:0007669"/>
    <property type="project" value="TreeGrafter"/>
</dbReference>
<dbReference type="PANTHER" id="PTHR12775:SF0">
    <property type="entry name" value="REPLICATION TERMINATION FACTOR 2"/>
    <property type="match status" value="1"/>
</dbReference>
<dbReference type="GO" id="GO:0006274">
    <property type="term" value="P:DNA replication termination"/>
    <property type="evidence" value="ECO:0007669"/>
    <property type="project" value="TreeGrafter"/>
</dbReference>
<evidence type="ECO:0000313" key="2">
    <source>
        <dbReference type="EMBL" id="KGG53095.1"/>
    </source>
</evidence>
<evidence type="ECO:0000256" key="1">
    <source>
        <dbReference type="ARBA" id="ARBA00009885"/>
    </source>
</evidence>
<dbReference type="RefSeq" id="XP_013239531.1">
    <property type="nucleotide sequence ID" value="XM_013384077.1"/>
</dbReference>
<comment type="caution">
    <text evidence="2">The sequence shown here is derived from an EMBL/GenBank/DDBJ whole genome shotgun (WGS) entry which is preliminary data.</text>
</comment>
<gene>
    <name evidence="2" type="ORF">DI09_110p50</name>
</gene>
<dbReference type="Pfam" id="PF04641">
    <property type="entry name" value="Rtf2"/>
    <property type="match status" value="1"/>
</dbReference>
<dbReference type="GeneID" id="25258019"/>
<comment type="similarity">
    <text evidence="1">Belongs to the rtf2 family.</text>
</comment>
<accession>A0A098VVZ1</accession>
<dbReference type="OrthoDB" id="247013at2759"/>
<dbReference type="HOGENOM" id="CLU_048955_2_0_1"/>
<name>A0A098VVZ1_9MICR</name>
<dbReference type="CDD" id="cd16653">
    <property type="entry name" value="RING-like_Rtf2"/>
    <property type="match status" value="1"/>
</dbReference>
<protein>
    <submittedName>
        <fullName evidence="2">Uncharacterized protein</fullName>
    </submittedName>
</protein>
<evidence type="ECO:0000313" key="3">
    <source>
        <dbReference type="Proteomes" id="UP000029725"/>
    </source>
</evidence>
<dbReference type="PANTHER" id="PTHR12775">
    <property type="entry name" value="PROTEIN C20ORF43 HOMOLOG"/>
    <property type="match status" value="1"/>
</dbReference>
<proteinExistence type="inferred from homology"/>
<dbReference type="Proteomes" id="UP000029725">
    <property type="component" value="Unassembled WGS sequence"/>
</dbReference>
<dbReference type="InterPro" id="IPR006735">
    <property type="entry name" value="Rtf2"/>
</dbReference>